<dbReference type="RefSeq" id="XP_031001027.1">
    <property type="nucleotide sequence ID" value="XM_031154098.1"/>
</dbReference>
<keyword evidence="8" id="KW-0482">Metalloprotease</keyword>
<keyword evidence="12" id="KW-1185">Reference proteome</keyword>
<dbReference type="PANTHER" id="PTHR12947:SF13">
    <property type="entry name" value="FI19924P1"/>
    <property type="match status" value="1"/>
</dbReference>
<dbReference type="FunFam" id="3.40.140.10:FF:000033">
    <property type="entry name" value="AMSH-like protease sst2"/>
    <property type="match status" value="1"/>
</dbReference>
<feature type="compositionally biased region" description="Basic and acidic residues" evidence="9">
    <location>
        <begin position="368"/>
        <end position="378"/>
    </location>
</feature>
<dbReference type="Pfam" id="PF01398">
    <property type="entry name" value="JAB"/>
    <property type="match status" value="1"/>
</dbReference>
<feature type="compositionally biased region" description="Basic and acidic residues" evidence="9">
    <location>
        <begin position="289"/>
        <end position="301"/>
    </location>
</feature>
<comment type="similarity">
    <text evidence="2">Belongs to the peptidase M67C family.</text>
</comment>
<evidence type="ECO:0000256" key="9">
    <source>
        <dbReference type="SAM" id="MobiDB-lite"/>
    </source>
</evidence>
<feature type="compositionally biased region" description="Basic residues" evidence="9">
    <location>
        <begin position="327"/>
        <end position="337"/>
    </location>
</feature>
<evidence type="ECO:0000259" key="10">
    <source>
        <dbReference type="PROSITE" id="PS50249"/>
    </source>
</evidence>
<dbReference type="GO" id="GO:0006508">
    <property type="term" value="P:proteolysis"/>
    <property type="evidence" value="ECO:0007669"/>
    <property type="project" value="UniProtKB-KW"/>
</dbReference>
<dbReference type="SUPFAM" id="SSF140856">
    <property type="entry name" value="USP8 N-terminal domain-like"/>
    <property type="match status" value="1"/>
</dbReference>
<evidence type="ECO:0000256" key="7">
    <source>
        <dbReference type="ARBA" id="ARBA00022833"/>
    </source>
</evidence>
<name>A0A8H8TTX5_9HELO</name>
<dbReference type="AlphaFoldDB" id="A0A8H8TTX5"/>
<keyword evidence="4" id="KW-0479">Metal-binding</keyword>
<dbReference type="Pfam" id="PF08969">
    <property type="entry name" value="USP8_dimer"/>
    <property type="match status" value="1"/>
</dbReference>
<evidence type="ECO:0000313" key="12">
    <source>
        <dbReference type="Proteomes" id="UP000431533"/>
    </source>
</evidence>
<evidence type="ECO:0000256" key="8">
    <source>
        <dbReference type="ARBA" id="ARBA00023049"/>
    </source>
</evidence>
<accession>A0A8H8TTX5</accession>
<evidence type="ECO:0000256" key="4">
    <source>
        <dbReference type="ARBA" id="ARBA00022723"/>
    </source>
</evidence>
<keyword evidence="7" id="KW-0862">Zinc</keyword>
<feature type="domain" description="MPN" evidence="10">
    <location>
        <begin position="402"/>
        <end position="529"/>
    </location>
</feature>
<dbReference type="GeneID" id="41989392"/>
<keyword evidence="5" id="KW-0833">Ubl conjugation pathway</keyword>
<dbReference type="InterPro" id="IPR044098">
    <property type="entry name" value="STAMBP/STALP-like_MPN"/>
</dbReference>
<evidence type="ECO:0000256" key="6">
    <source>
        <dbReference type="ARBA" id="ARBA00022801"/>
    </source>
</evidence>
<dbReference type="GO" id="GO:0061578">
    <property type="term" value="F:K63-linked deubiquitinase activity"/>
    <property type="evidence" value="ECO:0007669"/>
    <property type="project" value="InterPro"/>
</dbReference>
<dbReference type="PANTHER" id="PTHR12947">
    <property type="entry name" value="AMSH-LIKE PROTEASE"/>
    <property type="match status" value="1"/>
</dbReference>
<dbReference type="EMBL" id="QGMH01000305">
    <property type="protein sequence ID" value="TVY22239.1"/>
    <property type="molecule type" value="Genomic_DNA"/>
</dbReference>
<organism evidence="11 12">
    <name type="scientific">Lachnellula hyalina</name>
    <dbReference type="NCBI Taxonomy" id="1316788"/>
    <lineage>
        <taxon>Eukaryota</taxon>
        <taxon>Fungi</taxon>
        <taxon>Dikarya</taxon>
        <taxon>Ascomycota</taxon>
        <taxon>Pezizomycotina</taxon>
        <taxon>Leotiomycetes</taxon>
        <taxon>Helotiales</taxon>
        <taxon>Lachnaceae</taxon>
        <taxon>Lachnellula</taxon>
    </lineage>
</organism>
<sequence length="576" mass="65201">MIKRFLESKPTAYSPIIIIHPHLGAATITMAGSTLQVSKPMSVKEISAKAADFDFNPYIALKYWIRTANTLLREAHIYEEEHNDQQAYLLLMRYATLVSERLPLHPSAKLPENRAALKSIQKGLPDIIDRLEDLKPRINDRHETWLKDLERRKEANVALKSEKPGLRSRSRIDLAASDPAVAGNTTTLAAGENSELAVKLAHKEIRRRDAARKATRQAGVSEEEEQERRTAGLWDDWEAALEKKDQPTLQEDDETRRNMEASRRQLDGQHSAVPDGGRRRLSKPPPRPLRPEHQRNGHSEYRYPSISRSQPIRYSEDGSVESQSRSSTHRPRSKSPGRAHLPPKPPKERFEEFLPMPEPTSTPALPGRPDKAMQEFDNTKPPQSFTFRPSAYLENGNPLRTVFLPPTLRESFLQHAAPNTRRNLETCGMLCGTLISNALFISRVVIPEQESTSDTCDTINESALFDYCASEDLMVLGWIHTHPSQTCFMSSRDLHTHCGYQIMMPESIAIVCAPSRNPSWGVFRLTDPPGMQSVLNCRKTGLFHPHDEENVYTDALRPGHVFEAKGLEYEVVDLRP</sequence>
<evidence type="ECO:0000256" key="2">
    <source>
        <dbReference type="ARBA" id="ARBA00010981"/>
    </source>
</evidence>
<protein>
    <submittedName>
        <fullName evidence="11">AMSH-like protease</fullName>
    </submittedName>
</protein>
<dbReference type="GO" id="GO:0016020">
    <property type="term" value="C:membrane"/>
    <property type="evidence" value="ECO:0007669"/>
    <property type="project" value="TreeGrafter"/>
</dbReference>
<gene>
    <name evidence="11" type="primary">sst2</name>
    <name evidence="11" type="ORF">LHYA1_G009194</name>
</gene>
<dbReference type="Gene3D" id="1.20.58.80">
    <property type="entry name" value="Phosphotransferase system, lactose/cellobiose-type IIA subunit"/>
    <property type="match status" value="1"/>
</dbReference>
<reference evidence="11 12" key="1">
    <citation type="submission" date="2018-05" db="EMBL/GenBank/DDBJ databases">
        <title>Genome sequencing and assembly of the regulated plant pathogen Lachnellula willkommii and related sister species for the development of diagnostic species identification markers.</title>
        <authorList>
            <person name="Giroux E."/>
            <person name="Bilodeau G."/>
        </authorList>
    </citation>
    <scope>NUCLEOTIDE SEQUENCE [LARGE SCALE GENOMIC DNA]</scope>
    <source>
        <strain evidence="11 12">CBS 185.66</strain>
    </source>
</reference>
<dbReference type="GO" id="GO:0140492">
    <property type="term" value="F:metal-dependent deubiquitinase activity"/>
    <property type="evidence" value="ECO:0007669"/>
    <property type="project" value="InterPro"/>
</dbReference>
<evidence type="ECO:0000256" key="3">
    <source>
        <dbReference type="ARBA" id="ARBA00022670"/>
    </source>
</evidence>
<dbReference type="SMART" id="SM00232">
    <property type="entry name" value="JAB_MPN"/>
    <property type="match status" value="1"/>
</dbReference>
<comment type="cofactor">
    <cofactor evidence="1">
        <name>Zn(2+)</name>
        <dbReference type="ChEBI" id="CHEBI:29105"/>
    </cofactor>
</comment>
<dbReference type="GO" id="GO:0046872">
    <property type="term" value="F:metal ion binding"/>
    <property type="evidence" value="ECO:0007669"/>
    <property type="project" value="UniProtKB-KW"/>
</dbReference>
<feature type="compositionally biased region" description="Basic and acidic residues" evidence="9">
    <location>
        <begin position="254"/>
        <end position="267"/>
    </location>
</feature>
<proteinExistence type="inferred from homology"/>
<evidence type="ECO:0000313" key="11">
    <source>
        <dbReference type="EMBL" id="TVY22239.1"/>
    </source>
</evidence>
<feature type="region of interest" description="Disordered" evidence="9">
    <location>
        <begin position="209"/>
        <end position="391"/>
    </location>
</feature>
<dbReference type="CDD" id="cd08066">
    <property type="entry name" value="MPN_AMSH_like"/>
    <property type="match status" value="1"/>
</dbReference>
<comment type="caution">
    <text evidence="11">The sequence shown here is derived from an EMBL/GenBank/DDBJ whole genome shotgun (WGS) entry which is preliminary data.</text>
</comment>
<dbReference type="InterPro" id="IPR000555">
    <property type="entry name" value="JAMM/MPN+_dom"/>
</dbReference>
<evidence type="ECO:0000256" key="1">
    <source>
        <dbReference type="ARBA" id="ARBA00001947"/>
    </source>
</evidence>
<keyword evidence="6" id="KW-0378">Hydrolase</keyword>
<evidence type="ECO:0000256" key="5">
    <source>
        <dbReference type="ARBA" id="ARBA00022786"/>
    </source>
</evidence>
<dbReference type="Proteomes" id="UP000431533">
    <property type="component" value="Unassembled WGS sequence"/>
</dbReference>
<dbReference type="SUPFAM" id="SSF102712">
    <property type="entry name" value="JAB1/MPN domain"/>
    <property type="match status" value="1"/>
</dbReference>
<dbReference type="OrthoDB" id="3640at2759"/>
<dbReference type="GO" id="GO:0005768">
    <property type="term" value="C:endosome"/>
    <property type="evidence" value="ECO:0007669"/>
    <property type="project" value="TreeGrafter"/>
</dbReference>
<dbReference type="InterPro" id="IPR015063">
    <property type="entry name" value="USP8_dimer"/>
</dbReference>
<dbReference type="InterPro" id="IPR037518">
    <property type="entry name" value="MPN"/>
</dbReference>
<dbReference type="Gene3D" id="3.40.140.10">
    <property type="entry name" value="Cytidine Deaminase, domain 2"/>
    <property type="match status" value="1"/>
</dbReference>
<keyword evidence="3 11" id="KW-0645">Protease</keyword>
<dbReference type="GO" id="GO:0070536">
    <property type="term" value="P:protein K63-linked deubiquitination"/>
    <property type="evidence" value="ECO:0007669"/>
    <property type="project" value="InterPro"/>
</dbReference>
<dbReference type="PROSITE" id="PS50249">
    <property type="entry name" value="MPN"/>
    <property type="match status" value="1"/>
</dbReference>